<sequence>MTASTGGGDCAPADSPVQSIADASIDQVIRDRVQFVSSDEFSFSPNSLIGSWFHRLENDQIVWQGVVVGEPAAGVYLISVEVLAPGAENVQRLIDLRQMTRDEEGYDWRFYDNSEECGAAYAYWLLCESERV</sequence>
<gene>
    <name evidence="1" type="ORF">UFOVP1313_28</name>
</gene>
<proteinExistence type="predicted"/>
<protein>
    <submittedName>
        <fullName evidence="1">Uncharacterized protein</fullName>
    </submittedName>
</protein>
<dbReference type="EMBL" id="LR797260">
    <property type="protein sequence ID" value="CAB4197725.1"/>
    <property type="molecule type" value="Genomic_DNA"/>
</dbReference>
<accession>A0A6J5RZC8</accession>
<evidence type="ECO:0000313" key="1">
    <source>
        <dbReference type="EMBL" id="CAB4197725.1"/>
    </source>
</evidence>
<reference evidence="1" key="1">
    <citation type="submission" date="2020-05" db="EMBL/GenBank/DDBJ databases">
        <authorList>
            <person name="Chiriac C."/>
            <person name="Salcher M."/>
            <person name="Ghai R."/>
            <person name="Kavagutti S V."/>
        </authorList>
    </citation>
    <scope>NUCLEOTIDE SEQUENCE</scope>
</reference>
<organism evidence="1">
    <name type="scientific">uncultured Caudovirales phage</name>
    <dbReference type="NCBI Taxonomy" id="2100421"/>
    <lineage>
        <taxon>Viruses</taxon>
        <taxon>Duplodnaviria</taxon>
        <taxon>Heunggongvirae</taxon>
        <taxon>Uroviricota</taxon>
        <taxon>Caudoviricetes</taxon>
        <taxon>Peduoviridae</taxon>
        <taxon>Maltschvirus</taxon>
        <taxon>Maltschvirus maltsch</taxon>
    </lineage>
</organism>
<name>A0A6J5RZC8_9CAUD</name>